<dbReference type="OrthoDB" id="4503105at2759"/>
<gene>
    <name evidence="1" type="ORF">ASPCADRAFT_408495</name>
</gene>
<name>A0A1R3RD88_ASPC5</name>
<keyword evidence="2" id="KW-1185">Reference proteome</keyword>
<evidence type="ECO:0000313" key="2">
    <source>
        <dbReference type="Proteomes" id="UP000188318"/>
    </source>
</evidence>
<accession>A0A1R3RD88</accession>
<dbReference type="VEuPathDB" id="FungiDB:ASPCADRAFT_408495"/>
<proteinExistence type="predicted"/>
<evidence type="ECO:0000313" key="1">
    <source>
        <dbReference type="EMBL" id="OOF92441.1"/>
    </source>
</evidence>
<reference evidence="2" key="1">
    <citation type="journal article" date="2017" name="Genome Biol.">
        <title>Comparative genomics reveals high biological diversity and specific adaptations in the industrially and medically important fungal genus Aspergillus.</title>
        <authorList>
            <person name="de Vries R.P."/>
            <person name="Riley R."/>
            <person name="Wiebenga A."/>
            <person name="Aguilar-Osorio G."/>
            <person name="Amillis S."/>
            <person name="Uchima C.A."/>
            <person name="Anderluh G."/>
            <person name="Asadollahi M."/>
            <person name="Askin M."/>
            <person name="Barry K."/>
            <person name="Battaglia E."/>
            <person name="Bayram O."/>
            <person name="Benocci T."/>
            <person name="Braus-Stromeyer S.A."/>
            <person name="Caldana C."/>
            <person name="Canovas D."/>
            <person name="Cerqueira G.C."/>
            <person name="Chen F."/>
            <person name="Chen W."/>
            <person name="Choi C."/>
            <person name="Clum A."/>
            <person name="Dos Santos R.A."/>
            <person name="Damasio A.R."/>
            <person name="Diallinas G."/>
            <person name="Emri T."/>
            <person name="Fekete E."/>
            <person name="Flipphi M."/>
            <person name="Freyberg S."/>
            <person name="Gallo A."/>
            <person name="Gournas C."/>
            <person name="Habgood R."/>
            <person name="Hainaut M."/>
            <person name="Harispe M.L."/>
            <person name="Henrissat B."/>
            <person name="Hilden K.S."/>
            <person name="Hope R."/>
            <person name="Hossain A."/>
            <person name="Karabika E."/>
            <person name="Karaffa L."/>
            <person name="Karanyi Z."/>
            <person name="Krasevec N."/>
            <person name="Kuo A."/>
            <person name="Kusch H."/>
            <person name="LaButti K."/>
            <person name="Lagendijk E.L."/>
            <person name="Lapidus A."/>
            <person name="Levasseur A."/>
            <person name="Lindquist E."/>
            <person name="Lipzen A."/>
            <person name="Logrieco A.F."/>
            <person name="MacCabe A."/>
            <person name="Maekelae M.R."/>
            <person name="Malavazi I."/>
            <person name="Melin P."/>
            <person name="Meyer V."/>
            <person name="Mielnichuk N."/>
            <person name="Miskei M."/>
            <person name="Molnar A.P."/>
            <person name="Mule G."/>
            <person name="Ngan C.Y."/>
            <person name="Orejas M."/>
            <person name="Orosz E."/>
            <person name="Ouedraogo J.P."/>
            <person name="Overkamp K.M."/>
            <person name="Park H.-S."/>
            <person name="Perrone G."/>
            <person name="Piumi F."/>
            <person name="Punt P.J."/>
            <person name="Ram A.F."/>
            <person name="Ramon A."/>
            <person name="Rauscher S."/>
            <person name="Record E."/>
            <person name="Riano-Pachon D.M."/>
            <person name="Robert V."/>
            <person name="Roehrig J."/>
            <person name="Ruller R."/>
            <person name="Salamov A."/>
            <person name="Salih N.S."/>
            <person name="Samson R.A."/>
            <person name="Sandor E."/>
            <person name="Sanguinetti M."/>
            <person name="Schuetze T."/>
            <person name="Sepcic K."/>
            <person name="Shelest E."/>
            <person name="Sherlock G."/>
            <person name="Sophianopoulou V."/>
            <person name="Squina F.M."/>
            <person name="Sun H."/>
            <person name="Susca A."/>
            <person name="Todd R.B."/>
            <person name="Tsang A."/>
            <person name="Unkles S.E."/>
            <person name="van de Wiele N."/>
            <person name="van Rossen-Uffink D."/>
            <person name="Oliveira J.V."/>
            <person name="Vesth T.C."/>
            <person name="Visser J."/>
            <person name="Yu J.-H."/>
            <person name="Zhou M."/>
            <person name="Andersen M.R."/>
            <person name="Archer D.B."/>
            <person name="Baker S.E."/>
            <person name="Benoit I."/>
            <person name="Brakhage A.A."/>
            <person name="Braus G.H."/>
            <person name="Fischer R."/>
            <person name="Frisvad J.C."/>
            <person name="Goldman G.H."/>
            <person name="Houbraken J."/>
            <person name="Oakley B."/>
            <person name="Pocsi I."/>
            <person name="Scazzocchio C."/>
            <person name="Seiboth B."/>
            <person name="vanKuyk P.A."/>
            <person name="Wortman J."/>
            <person name="Dyer P.S."/>
            <person name="Grigoriev I.V."/>
        </authorList>
    </citation>
    <scope>NUCLEOTIDE SEQUENCE [LARGE SCALE GENOMIC DNA]</scope>
    <source>
        <strain evidence="2">ITEM 5010</strain>
    </source>
</reference>
<dbReference type="OMA" id="EGKHRAR"/>
<dbReference type="AlphaFoldDB" id="A0A1R3RD88"/>
<sequence>MSQADDDIFIPHNMMYNDWFLEQLTYNGIYPNECPGPDGRVPAPPQNWDALNQRLSRRRASLTESSFSEADFKRFRHVSANSHYKGAILKDVLPTIWGKMKTKAYVLGRGGSFDHLAPFSMEWPLPTAVLDYYNGARQESLGLQIREAIHDQVIPWLGDEAEAPLAPNFFVEVSDPSHPTAVCFRNACHAGAIGCRGVQALQSYHRDETFYDHKAYTITVTYASGLLSLYAHHAIPHVPGVRSCHPSDYIMTQLGAWSMIHDAATFRQGATAFRNALDWTREELDKAVISANKTELLPDNHARRCRNV</sequence>
<protein>
    <submittedName>
        <fullName evidence="1">Uncharacterized protein</fullName>
    </submittedName>
</protein>
<dbReference type="STRING" id="602072.A0A1R3RD88"/>
<dbReference type="EMBL" id="KV907507">
    <property type="protein sequence ID" value="OOF92441.1"/>
    <property type="molecule type" value="Genomic_DNA"/>
</dbReference>
<dbReference type="Proteomes" id="UP000188318">
    <property type="component" value="Unassembled WGS sequence"/>
</dbReference>
<organism evidence="1 2">
    <name type="scientific">Aspergillus carbonarius (strain ITEM 5010)</name>
    <dbReference type="NCBI Taxonomy" id="602072"/>
    <lineage>
        <taxon>Eukaryota</taxon>
        <taxon>Fungi</taxon>
        <taxon>Dikarya</taxon>
        <taxon>Ascomycota</taxon>
        <taxon>Pezizomycotina</taxon>
        <taxon>Eurotiomycetes</taxon>
        <taxon>Eurotiomycetidae</taxon>
        <taxon>Eurotiales</taxon>
        <taxon>Aspergillaceae</taxon>
        <taxon>Aspergillus</taxon>
        <taxon>Aspergillus subgen. Circumdati</taxon>
    </lineage>
</organism>